<dbReference type="Gene3D" id="2.60.34.10">
    <property type="entry name" value="Substrate Binding Domain Of DNAk, Chain A, domain 1"/>
    <property type="match status" value="1"/>
</dbReference>
<dbReference type="EMBL" id="LWCA01000123">
    <property type="protein sequence ID" value="OAF70671.1"/>
    <property type="molecule type" value="Genomic_DNA"/>
</dbReference>
<dbReference type="AlphaFoldDB" id="A0A177BAW2"/>
<dbReference type="PROSITE" id="PS00329">
    <property type="entry name" value="HSP70_2"/>
    <property type="match status" value="1"/>
</dbReference>
<dbReference type="Gene3D" id="3.30.30.30">
    <property type="match status" value="1"/>
</dbReference>
<dbReference type="NCBIfam" id="NF001413">
    <property type="entry name" value="PRK00290.1"/>
    <property type="match status" value="1"/>
</dbReference>
<dbReference type="GO" id="GO:0140662">
    <property type="term" value="F:ATP-dependent protein folding chaperone"/>
    <property type="evidence" value="ECO:0007669"/>
    <property type="project" value="InterPro"/>
</dbReference>
<protein>
    <submittedName>
        <fullName evidence="7">HSP70 Heat shock protein</fullName>
    </submittedName>
</protein>
<dbReference type="Pfam" id="PF00012">
    <property type="entry name" value="HSP70"/>
    <property type="match status" value="1"/>
</dbReference>
<dbReference type="FunFam" id="3.30.420.40:FF:000172">
    <property type="entry name" value="Heat shock 70 kDa protein"/>
    <property type="match status" value="1"/>
</dbReference>
<feature type="coiled-coil region" evidence="5">
    <location>
        <begin position="262"/>
        <end position="289"/>
    </location>
</feature>
<dbReference type="SUPFAM" id="SSF100934">
    <property type="entry name" value="Heat shock protein 70kD (HSP70), C-terminal subdomain"/>
    <property type="match status" value="1"/>
</dbReference>
<dbReference type="InterPro" id="IPR013126">
    <property type="entry name" value="Hsp_70_fam"/>
</dbReference>
<dbReference type="FunFam" id="3.30.30.30:FF:000001">
    <property type="entry name" value="heat shock 70 kDa protein-like"/>
    <property type="match status" value="1"/>
</dbReference>
<dbReference type="Gene3D" id="1.20.1270.10">
    <property type="match status" value="1"/>
</dbReference>
<evidence type="ECO:0000313" key="7">
    <source>
        <dbReference type="EMBL" id="OAF70671.1"/>
    </source>
</evidence>
<organism evidence="7 8">
    <name type="scientific">Intoshia linei</name>
    <dbReference type="NCBI Taxonomy" id="1819745"/>
    <lineage>
        <taxon>Eukaryota</taxon>
        <taxon>Metazoa</taxon>
        <taxon>Spiralia</taxon>
        <taxon>Lophotrochozoa</taxon>
        <taxon>Mesozoa</taxon>
        <taxon>Orthonectida</taxon>
        <taxon>Rhopaluridae</taxon>
        <taxon>Intoshia</taxon>
    </lineage>
</organism>
<evidence type="ECO:0000256" key="1">
    <source>
        <dbReference type="ARBA" id="ARBA00007381"/>
    </source>
</evidence>
<gene>
    <name evidence="7" type="ORF">A3Q56_01597</name>
</gene>
<keyword evidence="5" id="KW-0175">Coiled coil</keyword>
<dbReference type="InterPro" id="IPR029048">
    <property type="entry name" value="HSP70_C_sf"/>
</dbReference>
<dbReference type="FunFam" id="3.90.640.10:FF:000002">
    <property type="entry name" value="Heat shock 70 kDa"/>
    <property type="match status" value="1"/>
</dbReference>
<dbReference type="FunFam" id="2.60.34.10:FF:000002">
    <property type="entry name" value="Heat shock 70 kDa"/>
    <property type="match status" value="1"/>
</dbReference>
<proteinExistence type="inferred from homology"/>
<comment type="similarity">
    <text evidence="1 4">Belongs to the heat shock protein 70 family.</text>
</comment>
<evidence type="ECO:0000256" key="4">
    <source>
        <dbReference type="RuleBase" id="RU003322"/>
    </source>
</evidence>
<dbReference type="SUPFAM" id="SSF53067">
    <property type="entry name" value="Actin-like ATPase domain"/>
    <property type="match status" value="2"/>
</dbReference>
<dbReference type="PANTHER" id="PTHR19375">
    <property type="entry name" value="HEAT SHOCK PROTEIN 70KDA"/>
    <property type="match status" value="1"/>
</dbReference>
<evidence type="ECO:0000313" key="8">
    <source>
        <dbReference type="Proteomes" id="UP000078046"/>
    </source>
</evidence>
<dbReference type="PRINTS" id="PR00301">
    <property type="entry name" value="HEATSHOCK70"/>
</dbReference>
<feature type="compositionally biased region" description="Gly residues" evidence="6">
    <location>
        <begin position="634"/>
        <end position="643"/>
    </location>
</feature>
<dbReference type="PROSITE" id="PS00297">
    <property type="entry name" value="HSP70_1"/>
    <property type="match status" value="1"/>
</dbReference>
<sequence>MSKTGKYPAIGIDLGTTYSCVAVYQHNSVEILANDVGTRTTPSYVSFTDVERLIGDAAKNQAASNTANTIYDVKRLIGRNYSDLTVQQDVKNMTYDIKPDGKDKPQICLTYKNEKKRFYPEEISGMVLSFMVKTAKKFFGAPADDNTKISAVVTVPAYFNDGQRQATKDACAIAGINVLRILNEPTAAALAYGLDKIGDEDRHVLIFDMGGGTFDVSILTIVGGVYEVKSTAGDTHLGGEDIDERLVQHCVQDFQKKHKKDITGNRRAMRRLKTECERAKRNLSSESQTIINIDSVFDGIDYQTTMTQARLEDLCNDIFTSTLDPVDKALRDSGFDKSQIHDIVLVGGSTRIPKIQSLLSKFFNGKKLNHSINPDEAVAYGAAVQAAIMAGDQSEKVQDLLLLDVAPLSMGITTSGSVMTKIIERNTTIPTKKMQSFTTYADNQPAVSIEIYEGERPLSKDNHLLGKFDLTGIPPGPRGGPKVEVTFDMDANGILKVTAECKEANQKKDLIITNEKKSSQSEIDRMVNEAKKFEKEDNIKKASIDAKNELENYAFGIKSALSEEKAVQLIGKEECDKIVNMAKSKIEFCDNNQNEDKELYEQHKKELQEVYTPAMGKLQAAGGGQMPGNFNMPGGAGMHGDMGGPCAAGPGASGPTIEEVD</sequence>
<reference evidence="7 8" key="1">
    <citation type="submission" date="2016-04" db="EMBL/GenBank/DDBJ databases">
        <title>The genome of Intoshia linei affirms orthonectids as highly simplified spiralians.</title>
        <authorList>
            <person name="Mikhailov K.V."/>
            <person name="Slusarev G.S."/>
            <person name="Nikitin M.A."/>
            <person name="Logacheva M.D."/>
            <person name="Penin A."/>
            <person name="Aleoshin V."/>
            <person name="Panchin Y.V."/>
        </authorList>
    </citation>
    <scope>NUCLEOTIDE SEQUENCE [LARGE SCALE GENOMIC DNA]</scope>
    <source>
        <strain evidence="7">Intl2013</strain>
        <tissue evidence="7">Whole animal</tissue>
    </source>
</reference>
<evidence type="ECO:0000256" key="5">
    <source>
        <dbReference type="SAM" id="Coils"/>
    </source>
</evidence>
<comment type="caution">
    <text evidence="7">The sequence shown here is derived from an EMBL/GenBank/DDBJ whole genome shotgun (WGS) entry which is preliminary data.</text>
</comment>
<feature type="compositionally biased region" description="Low complexity" evidence="6">
    <location>
        <begin position="644"/>
        <end position="655"/>
    </location>
</feature>
<dbReference type="Gene3D" id="3.90.640.10">
    <property type="entry name" value="Actin, Chain A, domain 4"/>
    <property type="match status" value="1"/>
</dbReference>
<dbReference type="Gene3D" id="3.30.420.40">
    <property type="match status" value="2"/>
</dbReference>
<feature type="region of interest" description="Disordered" evidence="6">
    <location>
        <begin position="633"/>
        <end position="661"/>
    </location>
</feature>
<evidence type="ECO:0000256" key="3">
    <source>
        <dbReference type="ARBA" id="ARBA00022840"/>
    </source>
</evidence>
<dbReference type="InterPro" id="IPR018181">
    <property type="entry name" value="Heat_shock_70_CS"/>
</dbReference>
<evidence type="ECO:0000256" key="6">
    <source>
        <dbReference type="SAM" id="MobiDB-lite"/>
    </source>
</evidence>
<keyword evidence="7" id="KW-0346">Stress response</keyword>
<dbReference type="InterPro" id="IPR029047">
    <property type="entry name" value="HSP70_peptide-bd_sf"/>
</dbReference>
<dbReference type="SUPFAM" id="SSF100920">
    <property type="entry name" value="Heat shock protein 70kD (HSP70), peptide-binding domain"/>
    <property type="match status" value="1"/>
</dbReference>
<name>A0A177BAW2_9BILA</name>
<accession>A0A177BAW2</accession>
<dbReference type="InterPro" id="IPR043129">
    <property type="entry name" value="ATPase_NBD"/>
</dbReference>
<dbReference type="Proteomes" id="UP000078046">
    <property type="component" value="Unassembled WGS sequence"/>
</dbReference>
<dbReference type="FunFam" id="3.30.420.40:FF:000004">
    <property type="entry name" value="Molecular chaperone DnaK"/>
    <property type="match status" value="1"/>
</dbReference>
<dbReference type="PROSITE" id="PS01036">
    <property type="entry name" value="HSP70_3"/>
    <property type="match status" value="1"/>
</dbReference>
<dbReference type="GO" id="GO:0005524">
    <property type="term" value="F:ATP binding"/>
    <property type="evidence" value="ECO:0007669"/>
    <property type="project" value="UniProtKB-KW"/>
</dbReference>
<dbReference type="OrthoDB" id="2401965at2759"/>
<evidence type="ECO:0000256" key="2">
    <source>
        <dbReference type="ARBA" id="ARBA00022741"/>
    </source>
</evidence>
<keyword evidence="8" id="KW-1185">Reference proteome</keyword>
<keyword evidence="2 4" id="KW-0547">Nucleotide-binding</keyword>
<keyword evidence="3 4" id="KW-0067">ATP-binding</keyword>